<evidence type="ECO:0000256" key="1">
    <source>
        <dbReference type="SAM" id="MobiDB-lite"/>
    </source>
</evidence>
<dbReference type="EMBL" id="JACFYJ010000106">
    <property type="protein sequence ID" value="MEI6002348.1"/>
    <property type="molecule type" value="Genomic_DNA"/>
</dbReference>
<gene>
    <name evidence="2" type="ORF">H3V53_36055</name>
</gene>
<reference evidence="2 3" key="1">
    <citation type="journal article" date="2022" name="Arch. Microbiol.">
        <title>Paraburkholderia bengalensis sp. nov. isolated from roots of Oryza sativa, IR64.</title>
        <authorList>
            <person name="Nag P."/>
            <person name="Mondal N."/>
            <person name="Sarkar J."/>
            <person name="Das S."/>
        </authorList>
    </citation>
    <scope>NUCLEOTIDE SEQUENCE [LARGE SCALE GENOMIC DNA]</scope>
    <source>
        <strain evidence="2 3">IR64_4_BI</strain>
    </source>
</reference>
<name>A0ABU8J4A4_9BURK</name>
<organism evidence="2 3">
    <name type="scientific">Paraburkholderia bengalensis</name>
    <dbReference type="NCBI Taxonomy" id="2747562"/>
    <lineage>
        <taxon>Bacteria</taxon>
        <taxon>Pseudomonadati</taxon>
        <taxon>Pseudomonadota</taxon>
        <taxon>Betaproteobacteria</taxon>
        <taxon>Burkholderiales</taxon>
        <taxon>Burkholderiaceae</taxon>
        <taxon>Paraburkholderia</taxon>
    </lineage>
</organism>
<proteinExistence type="predicted"/>
<evidence type="ECO:0000313" key="3">
    <source>
        <dbReference type="Proteomes" id="UP001386437"/>
    </source>
</evidence>
<protein>
    <submittedName>
        <fullName evidence="2">Uncharacterized protein</fullName>
    </submittedName>
</protein>
<comment type="caution">
    <text evidence="2">The sequence shown here is derived from an EMBL/GenBank/DDBJ whole genome shotgun (WGS) entry which is preliminary data.</text>
</comment>
<sequence>MAAREPSLFRVAERAVVALYDGGVLSPAVLERVLSAFIGATVKWETEADMHSVDGRSFHDIVVATMMPGHAPDDVAREFARIIAHLESPGPRDDGPSNAAKAPTKRETRKDRRQRSGDEDETLIRQLGAANRPKRRRNAATVREDDAGPSSGSAPPTGFNPLVNARLPRKH</sequence>
<feature type="compositionally biased region" description="Basic and acidic residues" evidence="1">
    <location>
        <begin position="104"/>
        <end position="117"/>
    </location>
</feature>
<accession>A0ABU8J4A4</accession>
<dbReference type="Proteomes" id="UP001386437">
    <property type="component" value="Unassembled WGS sequence"/>
</dbReference>
<evidence type="ECO:0000313" key="2">
    <source>
        <dbReference type="EMBL" id="MEI6002348.1"/>
    </source>
</evidence>
<feature type="region of interest" description="Disordered" evidence="1">
    <location>
        <begin position="86"/>
        <end position="171"/>
    </location>
</feature>
<dbReference type="RefSeq" id="WP_336601982.1">
    <property type="nucleotide sequence ID" value="NZ_JACFYJ010000106.1"/>
</dbReference>
<keyword evidence="3" id="KW-1185">Reference proteome</keyword>